<comment type="caution">
    <text evidence="1">The sequence shown here is derived from an EMBL/GenBank/DDBJ whole genome shotgun (WGS) entry which is preliminary data.</text>
</comment>
<evidence type="ECO:0000313" key="2">
    <source>
        <dbReference type="Proteomes" id="UP001155110"/>
    </source>
</evidence>
<evidence type="ECO:0000313" key="1">
    <source>
        <dbReference type="EMBL" id="MCS4157785.1"/>
    </source>
</evidence>
<proteinExistence type="predicted"/>
<reference evidence="1" key="1">
    <citation type="submission" date="2022-08" db="EMBL/GenBank/DDBJ databases">
        <title>Genomic Encyclopedia of Type Strains, Phase V (KMG-V): Genome sequencing to study the core and pangenomes of soil and plant-associated prokaryotes.</title>
        <authorList>
            <person name="Whitman W."/>
        </authorList>
    </citation>
    <scope>NUCLEOTIDE SEQUENCE</scope>
    <source>
        <strain evidence="1">SP3002</strain>
    </source>
</reference>
<name>A0AAW5P8P2_9BACT</name>
<dbReference type="EMBL" id="JANTZM010000007">
    <property type="protein sequence ID" value="MCS4157785.1"/>
    <property type="molecule type" value="Genomic_DNA"/>
</dbReference>
<accession>A0AAW5P8P2</accession>
<organism evidence="1 2">
    <name type="scientific">Salinibacter ruber</name>
    <dbReference type="NCBI Taxonomy" id="146919"/>
    <lineage>
        <taxon>Bacteria</taxon>
        <taxon>Pseudomonadati</taxon>
        <taxon>Rhodothermota</taxon>
        <taxon>Rhodothermia</taxon>
        <taxon>Rhodothermales</taxon>
        <taxon>Salinibacteraceae</taxon>
        <taxon>Salinibacter</taxon>
    </lineage>
</organism>
<dbReference type="Proteomes" id="UP001155110">
    <property type="component" value="Unassembled WGS sequence"/>
</dbReference>
<protein>
    <submittedName>
        <fullName evidence="1">Uncharacterized protein</fullName>
    </submittedName>
</protein>
<gene>
    <name evidence="1" type="ORF">GGP99_001749</name>
</gene>
<dbReference type="RefSeq" id="WP_259258312.1">
    <property type="nucleotide sequence ID" value="NZ_JANTZM010000007.1"/>
</dbReference>
<dbReference type="AlphaFoldDB" id="A0AAW5P8P2"/>
<sequence>MRCPCCKSEGVSSFETAPKLNAVPDPFSNLFVNAPIETRFCQVCGYKWQRAEHPQTSLLVVLHDLSPGVMGQAMYGAPSCALMEKRSHGAPSYFRISRHSDAYEEIDRDQFQSALRRRQKARGGAIRN</sequence>